<dbReference type="CDD" id="cd16894">
    <property type="entry name" value="MltD-like"/>
    <property type="match status" value="1"/>
</dbReference>
<dbReference type="SUPFAM" id="SSF54106">
    <property type="entry name" value="LysM domain"/>
    <property type="match status" value="1"/>
</dbReference>
<dbReference type="CAZy" id="GH23">
    <property type="family name" value="Glycoside Hydrolase Family 23"/>
</dbReference>
<dbReference type="CDD" id="cd00118">
    <property type="entry name" value="LysM"/>
    <property type="match status" value="1"/>
</dbReference>
<dbReference type="InterPro" id="IPR008258">
    <property type="entry name" value="Transglycosylase_SLT_dom_1"/>
</dbReference>
<dbReference type="PATRIC" id="fig|194439.7.peg.889"/>
<feature type="domain" description="LysM" evidence="3">
    <location>
        <begin position="435"/>
        <end position="478"/>
    </location>
</feature>
<sequence>MGAHLFFCLFAAAPCINGALWLCFQIILYCLKPEGASATSSVNPARLVKSFLPLRHFLVCISLQVVALSSVSFGAEEPDSASNVRASRVSEMLDSLVTATYFQDDRFSSADRSGSAGYLPKEFIPQFSDSVYASRIAALASKSRFNLVYNDHVKGFIRLYAVDKRKMVSKVLGLTHIYFPLFDEVFRQYDIPPEMKYLAIVESALNPTAVSRAGARGLWQFMSGTGRMYGLQSSSFIEDRYDPTKATVAACQHLRDLYDMFGDWFLVLAAYNAGAGNVQRAIRRAGGAHDYWEIWPYLPQETRGYVPAFIAVTYVMNYYREHNIRPAQPGYLYSETAMVPVKQALTFEQLNETLGVSMDDLKFLNPQYKAGLIPAPASSPNMIRLPKQYVQLFLQKEQQIYAYKPEMVEEKERLYAMVQENDRQDVVFSSGRGQKTHVVGKRETLASVARKYGCSVSQIIDWNNLKSAKLRPGQRLVVFKVVNERFSRNASATKLKGKKGRLKSKASNAAGKSKVLKKSKSGKKAGKKSGTKKKRK</sequence>
<dbReference type="Pfam" id="PF01464">
    <property type="entry name" value="SLT"/>
    <property type="match status" value="1"/>
</dbReference>
<dbReference type="eggNOG" id="COG1388">
    <property type="taxonomic scope" value="Bacteria"/>
</dbReference>
<dbReference type="STRING" id="194439.CT0979"/>
<dbReference type="KEGG" id="cte:CT0979"/>
<dbReference type="InterPro" id="IPR018392">
    <property type="entry name" value="LysM"/>
</dbReference>
<dbReference type="GO" id="GO:0008933">
    <property type="term" value="F:peptidoglycan lytic transglycosylase activity"/>
    <property type="evidence" value="ECO:0007669"/>
    <property type="project" value="InterPro"/>
</dbReference>
<accession>Q8KDR6</accession>
<dbReference type="InterPro" id="IPR000189">
    <property type="entry name" value="Transglyc_AS"/>
</dbReference>
<dbReference type="SMART" id="SM00257">
    <property type="entry name" value="LysM"/>
    <property type="match status" value="1"/>
</dbReference>
<dbReference type="GO" id="GO:0016020">
    <property type="term" value="C:membrane"/>
    <property type="evidence" value="ECO:0007669"/>
    <property type="project" value="InterPro"/>
</dbReference>
<feature type="compositionally biased region" description="Basic residues" evidence="2">
    <location>
        <begin position="495"/>
        <end position="504"/>
    </location>
</feature>
<dbReference type="SUPFAM" id="SSF53955">
    <property type="entry name" value="Lysozyme-like"/>
    <property type="match status" value="1"/>
</dbReference>
<organism evidence="4 5">
    <name type="scientific">Chlorobaculum tepidum (strain ATCC 49652 / DSM 12025 / NBRC 103806 / TLS)</name>
    <name type="common">Chlorobium tepidum</name>
    <dbReference type="NCBI Taxonomy" id="194439"/>
    <lineage>
        <taxon>Bacteria</taxon>
        <taxon>Pseudomonadati</taxon>
        <taxon>Chlorobiota</taxon>
        <taxon>Chlorobiia</taxon>
        <taxon>Chlorobiales</taxon>
        <taxon>Chlorobiaceae</taxon>
        <taxon>Chlorobaculum</taxon>
    </lineage>
</organism>
<dbReference type="Pfam" id="PF01476">
    <property type="entry name" value="LysM"/>
    <property type="match status" value="1"/>
</dbReference>
<comment type="similarity">
    <text evidence="1">Belongs to the transglycosylase Slt family.</text>
</comment>
<dbReference type="AlphaFoldDB" id="Q8KDR6"/>
<name>Q8KDR6_CHLTE</name>
<evidence type="ECO:0000313" key="5">
    <source>
        <dbReference type="Proteomes" id="UP000001007"/>
    </source>
</evidence>
<feature type="compositionally biased region" description="Basic residues" evidence="2">
    <location>
        <begin position="514"/>
        <end position="536"/>
    </location>
</feature>
<dbReference type="Proteomes" id="UP000001007">
    <property type="component" value="Chromosome"/>
</dbReference>
<dbReference type="Gene3D" id="1.10.530.10">
    <property type="match status" value="1"/>
</dbReference>
<dbReference type="OrthoDB" id="9815002at2"/>
<dbReference type="InterPro" id="IPR036779">
    <property type="entry name" value="LysM_dom_sf"/>
</dbReference>
<evidence type="ECO:0000256" key="2">
    <source>
        <dbReference type="SAM" id="MobiDB-lite"/>
    </source>
</evidence>
<dbReference type="PROSITE" id="PS51782">
    <property type="entry name" value="LYSM"/>
    <property type="match status" value="1"/>
</dbReference>
<keyword evidence="5" id="KW-1185">Reference proteome</keyword>
<dbReference type="InterPro" id="IPR023346">
    <property type="entry name" value="Lysozyme-like_dom_sf"/>
</dbReference>
<dbReference type="GO" id="GO:0000270">
    <property type="term" value="P:peptidoglycan metabolic process"/>
    <property type="evidence" value="ECO:0007669"/>
    <property type="project" value="InterPro"/>
</dbReference>
<evidence type="ECO:0000259" key="3">
    <source>
        <dbReference type="PROSITE" id="PS51782"/>
    </source>
</evidence>
<dbReference type="Gene3D" id="3.10.350.10">
    <property type="entry name" value="LysM domain"/>
    <property type="match status" value="1"/>
</dbReference>
<dbReference type="PANTHER" id="PTHR37423:SF2">
    <property type="entry name" value="MEMBRANE-BOUND LYTIC MUREIN TRANSGLYCOSYLASE C"/>
    <property type="match status" value="1"/>
</dbReference>
<dbReference type="EnsemblBacteria" id="AAM72214">
    <property type="protein sequence ID" value="AAM72214"/>
    <property type="gene ID" value="CT0979"/>
</dbReference>
<dbReference type="HOGENOM" id="CLU_009520_1_0_10"/>
<dbReference type="PANTHER" id="PTHR37423">
    <property type="entry name" value="SOLUBLE LYTIC MUREIN TRANSGLYCOSYLASE-RELATED"/>
    <property type="match status" value="1"/>
</dbReference>
<evidence type="ECO:0000313" key="4">
    <source>
        <dbReference type="EMBL" id="AAM72214.1"/>
    </source>
</evidence>
<dbReference type="eggNOG" id="COG0741">
    <property type="taxonomic scope" value="Bacteria"/>
</dbReference>
<protein>
    <submittedName>
        <fullName evidence="4">Membrane-bound lytic murein transglycosylase, putative</fullName>
    </submittedName>
</protein>
<proteinExistence type="inferred from homology"/>
<evidence type="ECO:0000256" key="1">
    <source>
        <dbReference type="ARBA" id="ARBA00007734"/>
    </source>
</evidence>
<dbReference type="PROSITE" id="PS00922">
    <property type="entry name" value="TRANSGLYCOSYLASE"/>
    <property type="match status" value="1"/>
</dbReference>
<dbReference type="EMBL" id="AE006470">
    <property type="protein sequence ID" value="AAM72214.1"/>
    <property type="molecule type" value="Genomic_DNA"/>
</dbReference>
<feature type="region of interest" description="Disordered" evidence="2">
    <location>
        <begin position="493"/>
        <end position="536"/>
    </location>
</feature>
<reference evidence="4 5" key="1">
    <citation type="journal article" date="2002" name="Proc. Natl. Acad. Sci. U.S.A.">
        <title>The complete genome sequence of Chlorobium tepidum TLS, a photosynthetic, anaerobic, green-sulfur bacterium.</title>
        <authorList>
            <person name="Eisen J.A."/>
            <person name="Nelson K.E."/>
            <person name="Paulsen I.T."/>
            <person name="Heidelberg J.F."/>
            <person name="Wu M."/>
            <person name="Dodson R.J."/>
            <person name="Deboy R."/>
            <person name="Gwinn M.L."/>
            <person name="Nelson W.C."/>
            <person name="Haft D.H."/>
            <person name="Hickey E.K."/>
            <person name="Peterson J.D."/>
            <person name="Durkin A.S."/>
            <person name="Kolonay J.L."/>
            <person name="Yang F."/>
            <person name="Holt I."/>
            <person name="Umayam L.A."/>
            <person name="Mason T."/>
            <person name="Brenner M."/>
            <person name="Shea T.P."/>
            <person name="Parksey D."/>
            <person name="Nierman W.C."/>
            <person name="Feldblyum T.V."/>
            <person name="Hansen C.L."/>
            <person name="Craven M.B."/>
            <person name="Radune D."/>
            <person name="Vamathevan J."/>
            <person name="Khouri H."/>
            <person name="White O."/>
            <person name="Gruber T.M."/>
            <person name="Ketchum K.A."/>
            <person name="Venter J.C."/>
            <person name="Tettelin H."/>
            <person name="Bryant D.A."/>
            <person name="Fraser C.M."/>
        </authorList>
    </citation>
    <scope>NUCLEOTIDE SEQUENCE [LARGE SCALE GENOMIC DNA]</scope>
    <source>
        <strain evidence="5">ATCC 49652 / DSM 12025 / NBRC 103806 / TLS</strain>
    </source>
</reference>
<gene>
    <name evidence="4" type="ordered locus">CT0979</name>
</gene>